<dbReference type="SUPFAM" id="SSF101898">
    <property type="entry name" value="NHL repeat"/>
    <property type="match status" value="1"/>
</dbReference>
<keyword evidence="5 7" id="KW-0472">Membrane</keyword>
<comment type="subcellular location">
    <subcellularLocation>
        <location evidence="1">Membrane</location>
        <topology evidence="1">Multi-pass membrane protein</topology>
    </subcellularLocation>
</comment>
<evidence type="ECO:0000313" key="10">
    <source>
        <dbReference type="EMBL" id="BBH20321.1"/>
    </source>
</evidence>
<keyword evidence="4 7" id="KW-1133">Transmembrane helix</keyword>
<dbReference type="GO" id="GO:0008270">
    <property type="term" value="F:zinc ion binding"/>
    <property type="evidence" value="ECO:0007669"/>
    <property type="project" value="UniProtKB-KW"/>
</dbReference>
<feature type="transmembrane region" description="Helical" evidence="7">
    <location>
        <begin position="439"/>
        <end position="458"/>
    </location>
</feature>
<feature type="chain" id="PRO_5018222431" description="Yip1 domain-containing protein" evidence="8">
    <location>
        <begin position="25"/>
        <end position="694"/>
    </location>
</feature>
<evidence type="ECO:0000256" key="6">
    <source>
        <dbReference type="PROSITE-ProRule" id="PRU00504"/>
    </source>
</evidence>
<organism evidence="10 11">
    <name type="scientific">Paenibacillus baekrokdamisoli</name>
    <dbReference type="NCBI Taxonomy" id="1712516"/>
    <lineage>
        <taxon>Bacteria</taxon>
        <taxon>Bacillati</taxon>
        <taxon>Bacillota</taxon>
        <taxon>Bacilli</taxon>
        <taxon>Bacillales</taxon>
        <taxon>Paenibacillaceae</taxon>
        <taxon>Paenibacillus</taxon>
    </lineage>
</organism>
<name>A0A3G9J3D3_9BACL</name>
<keyword evidence="3" id="KW-0677">Repeat</keyword>
<dbReference type="Gene3D" id="1.25.40.10">
    <property type="entry name" value="Tetratricopeptide repeat domain"/>
    <property type="match status" value="1"/>
</dbReference>
<dbReference type="InterPro" id="IPR011042">
    <property type="entry name" value="6-blade_b-propeller_TolB-like"/>
</dbReference>
<dbReference type="GO" id="GO:0016020">
    <property type="term" value="C:membrane"/>
    <property type="evidence" value="ECO:0007669"/>
    <property type="project" value="UniProtKB-SubCell"/>
</dbReference>
<accession>A0A3G9J3D3</accession>
<dbReference type="Proteomes" id="UP000275368">
    <property type="component" value="Chromosome"/>
</dbReference>
<keyword evidence="2 7" id="KW-0812">Transmembrane</keyword>
<dbReference type="InterPro" id="IPR006977">
    <property type="entry name" value="Yip1_dom"/>
</dbReference>
<dbReference type="Pfam" id="PF04893">
    <property type="entry name" value="Yip1"/>
    <property type="match status" value="1"/>
</dbReference>
<protein>
    <recommendedName>
        <fullName evidence="9">Yip1 domain-containing protein</fullName>
    </recommendedName>
</protein>
<dbReference type="AlphaFoldDB" id="A0A3G9J3D3"/>
<dbReference type="Gene3D" id="2.40.10.500">
    <property type="match status" value="1"/>
</dbReference>
<dbReference type="SUPFAM" id="SSF48452">
    <property type="entry name" value="TPR-like"/>
    <property type="match status" value="1"/>
</dbReference>
<feature type="transmembrane region" description="Helical" evidence="7">
    <location>
        <begin position="654"/>
        <end position="676"/>
    </location>
</feature>
<feature type="transmembrane region" description="Helical" evidence="7">
    <location>
        <begin position="516"/>
        <end position="537"/>
    </location>
</feature>
<dbReference type="InterPro" id="IPR001258">
    <property type="entry name" value="NHL_repeat"/>
</dbReference>
<feature type="signal peptide" evidence="8">
    <location>
        <begin position="1"/>
        <end position="24"/>
    </location>
</feature>
<sequence>MPSMYIFILCFGLLSLFMPQQAHASLPYYTISSDSNGRFIGTPDAFVPIAAWTGFKDPEDLFNTSKDELYVADTGNDRIVELNAEGQVMRTFPDASRMKDGKAIDPKEQLRKPEGVFVTKAGEVYVADTGGRRIVVFGADGRFAREYLEPKDPSMSKTYSFIPSKLILDRRGYMYVANKGGYQGLLQLTPTGEFAGFFGTNKVPLDWIESMKRKFYSDEQMKEEQVRLPGAITNLTVDSFGFIYTVNRDMGQGQLRRLNSGGVDLLKDHDFAPWIIPPNKFSFSAVTVDTEGIITVLESQRGRIYQYDTQGNLLFRFGNSSDGTQRLGVFKRATGIAVQSNGNILVSDGELNDIQVFRRTEFGTLVHQAVNLYSDGQYEKSQNLWQQILLKNANYDRAYQGIGKAEYRRGNYSEAMHYFKVARDPAGYSDSYWELRMNWLLQYFALIMTPLLAILVLVPVGRITARKLGWWVPVKKRKRLVDRTTLGGWRSSIAQCFRILRHPVDGMTEISEGFRFNFLLSILLVLLGFAVTLTGKATASFIFSPVRFEELNLWTEMQTYLLPWITWVVCSYLVGSVMKGQGTFKRVFIVNSVALMPIIIIHLPTQLLSRVLTLQEGIIYKLLMNGTEIWVLALIFIGTMIVQNYNLKEALKMIVVSLFTLGCFWVFGFVLIGLLYQAVDFFMRIGQELIDRVV</sequence>
<evidence type="ECO:0000256" key="3">
    <source>
        <dbReference type="ARBA" id="ARBA00022737"/>
    </source>
</evidence>
<feature type="repeat" description="NHL" evidence="6">
    <location>
        <begin position="109"/>
        <end position="140"/>
    </location>
</feature>
<evidence type="ECO:0000256" key="4">
    <source>
        <dbReference type="ARBA" id="ARBA00022989"/>
    </source>
</evidence>
<dbReference type="Gene3D" id="2.120.10.30">
    <property type="entry name" value="TolB, C-terminal domain"/>
    <property type="match status" value="1"/>
</dbReference>
<feature type="transmembrane region" description="Helical" evidence="7">
    <location>
        <begin position="629"/>
        <end position="647"/>
    </location>
</feature>
<keyword evidence="8" id="KW-0732">Signal</keyword>
<dbReference type="CDD" id="cd05819">
    <property type="entry name" value="NHL"/>
    <property type="match status" value="1"/>
</dbReference>
<feature type="transmembrane region" description="Helical" evidence="7">
    <location>
        <begin position="557"/>
        <end position="575"/>
    </location>
</feature>
<feature type="domain" description="Yip1" evidence="9">
    <location>
        <begin position="498"/>
        <end position="667"/>
    </location>
</feature>
<dbReference type="PANTHER" id="PTHR24104:SF25">
    <property type="entry name" value="PROTEIN LIN-41"/>
    <property type="match status" value="1"/>
</dbReference>
<dbReference type="KEGG" id="pbk:Back11_16660"/>
<reference evidence="10 11" key="1">
    <citation type="submission" date="2018-11" db="EMBL/GenBank/DDBJ databases">
        <title>Complete genome sequence of Paenibacillus baekrokdamisoli strain KCTC 33723.</title>
        <authorList>
            <person name="Kang S.W."/>
            <person name="Lee K.C."/>
            <person name="Kim K.K."/>
            <person name="Kim J.S."/>
            <person name="Kim D.S."/>
            <person name="Ko S.H."/>
            <person name="Yang S.H."/>
            <person name="Lee J.S."/>
        </authorList>
    </citation>
    <scope>NUCLEOTIDE SEQUENCE [LARGE SCALE GENOMIC DNA]</scope>
    <source>
        <strain evidence="10 11">KCTC 33723</strain>
    </source>
</reference>
<keyword evidence="11" id="KW-1185">Reference proteome</keyword>
<evidence type="ECO:0000256" key="7">
    <source>
        <dbReference type="SAM" id="Phobius"/>
    </source>
</evidence>
<evidence type="ECO:0000256" key="1">
    <source>
        <dbReference type="ARBA" id="ARBA00004141"/>
    </source>
</evidence>
<feature type="transmembrane region" description="Helical" evidence="7">
    <location>
        <begin position="587"/>
        <end position="609"/>
    </location>
</feature>
<evidence type="ECO:0000256" key="5">
    <source>
        <dbReference type="ARBA" id="ARBA00023136"/>
    </source>
</evidence>
<dbReference type="EMBL" id="AP019308">
    <property type="protein sequence ID" value="BBH20321.1"/>
    <property type="molecule type" value="Genomic_DNA"/>
</dbReference>
<dbReference type="InterPro" id="IPR011990">
    <property type="entry name" value="TPR-like_helical_dom_sf"/>
</dbReference>
<dbReference type="PROSITE" id="PS51125">
    <property type="entry name" value="NHL"/>
    <property type="match status" value="1"/>
</dbReference>
<proteinExistence type="predicted"/>
<dbReference type="InterPro" id="IPR050952">
    <property type="entry name" value="TRIM-NHL_E3_ligases"/>
</dbReference>
<evidence type="ECO:0000259" key="9">
    <source>
        <dbReference type="Pfam" id="PF04893"/>
    </source>
</evidence>
<evidence type="ECO:0000256" key="2">
    <source>
        <dbReference type="ARBA" id="ARBA00022692"/>
    </source>
</evidence>
<evidence type="ECO:0000256" key="8">
    <source>
        <dbReference type="SAM" id="SignalP"/>
    </source>
</evidence>
<dbReference type="PANTHER" id="PTHR24104">
    <property type="entry name" value="E3 UBIQUITIN-PROTEIN LIGASE NHLRC1-RELATED"/>
    <property type="match status" value="1"/>
</dbReference>
<gene>
    <name evidence="10" type="ORF">Back11_16660</name>
</gene>
<evidence type="ECO:0000313" key="11">
    <source>
        <dbReference type="Proteomes" id="UP000275368"/>
    </source>
</evidence>